<evidence type="ECO:0000256" key="1">
    <source>
        <dbReference type="SAM" id="Coils"/>
    </source>
</evidence>
<dbReference type="Proteomes" id="UP001323798">
    <property type="component" value="Chromosome"/>
</dbReference>
<evidence type="ECO:0000313" key="3">
    <source>
        <dbReference type="Proteomes" id="UP001323798"/>
    </source>
</evidence>
<keyword evidence="1" id="KW-0175">Coiled coil</keyword>
<protein>
    <recommendedName>
        <fullName evidence="4">WXG100 family type VII secretion target</fullName>
    </recommendedName>
</protein>
<gene>
    <name evidence="2" type="ORF">SM116_01725</name>
</gene>
<sequence>MPTPDTDLIDVVRARLQGMGHELDALRARTRTLADETRWRSAAFPRFAEQLAALGDDLARIDAEADELRHDLLRARAASLATPAGVCR</sequence>
<evidence type="ECO:0000313" key="2">
    <source>
        <dbReference type="EMBL" id="WPR90032.1"/>
    </source>
</evidence>
<proteinExistence type="predicted"/>
<organism evidence="2 3">
    <name type="scientific">Microbacterium rhizosphaerae</name>
    <dbReference type="NCBI Taxonomy" id="1678237"/>
    <lineage>
        <taxon>Bacteria</taxon>
        <taxon>Bacillati</taxon>
        <taxon>Actinomycetota</taxon>
        <taxon>Actinomycetes</taxon>
        <taxon>Micrococcales</taxon>
        <taxon>Microbacteriaceae</taxon>
        <taxon>Microbacterium</taxon>
    </lineage>
</organism>
<dbReference type="EMBL" id="CP139368">
    <property type="protein sequence ID" value="WPR90032.1"/>
    <property type="molecule type" value="Genomic_DNA"/>
</dbReference>
<name>A0ABZ0SQS9_9MICO</name>
<feature type="coiled-coil region" evidence="1">
    <location>
        <begin position="51"/>
        <end position="78"/>
    </location>
</feature>
<dbReference type="RefSeq" id="WP_320942746.1">
    <property type="nucleotide sequence ID" value="NZ_BAABEU010000003.1"/>
</dbReference>
<reference evidence="2 3" key="1">
    <citation type="submission" date="2023-11" db="EMBL/GenBank/DDBJ databases">
        <title>Genome sequence of Microbacterium rhizosphaerae KACC 19337.</title>
        <authorList>
            <person name="Choi H."/>
            <person name="Kim S."/>
            <person name="Kim Y."/>
            <person name="Kwon S.-W."/>
            <person name="Heo J."/>
        </authorList>
    </citation>
    <scope>NUCLEOTIDE SEQUENCE [LARGE SCALE GENOMIC DNA]</scope>
    <source>
        <strain evidence="2 3">KACC 19337</strain>
    </source>
</reference>
<accession>A0ABZ0SQS9</accession>
<keyword evidence="3" id="KW-1185">Reference proteome</keyword>
<evidence type="ECO:0008006" key="4">
    <source>
        <dbReference type="Google" id="ProtNLM"/>
    </source>
</evidence>